<dbReference type="PANTHER" id="PTHR14781:SF0">
    <property type="entry name" value="INTRAFLAGELLAR TRANSPORT PROTEIN 56"/>
    <property type="match status" value="1"/>
</dbReference>
<organism evidence="6">
    <name type="scientific">Octactis speculum</name>
    <dbReference type="NCBI Taxonomy" id="3111310"/>
    <lineage>
        <taxon>Eukaryota</taxon>
        <taxon>Sar</taxon>
        <taxon>Stramenopiles</taxon>
        <taxon>Ochrophyta</taxon>
        <taxon>Dictyochophyceae</taxon>
        <taxon>Dictyochales</taxon>
        <taxon>Dictyochaceae</taxon>
        <taxon>Octactis</taxon>
    </lineage>
</organism>
<evidence type="ECO:0000256" key="1">
    <source>
        <dbReference type="ARBA" id="ARBA00004138"/>
    </source>
</evidence>
<dbReference type="PANTHER" id="PTHR14781">
    <property type="entry name" value="INTRAFLAGELLAR TRANSPORT PROTEIN 56"/>
    <property type="match status" value="1"/>
</dbReference>
<dbReference type="SUPFAM" id="SSF48452">
    <property type="entry name" value="TPR-like"/>
    <property type="match status" value="3"/>
</dbReference>
<evidence type="ECO:0000313" key="6">
    <source>
        <dbReference type="EMBL" id="CAD9460662.1"/>
    </source>
</evidence>
<evidence type="ECO:0000256" key="3">
    <source>
        <dbReference type="ARBA" id="ARBA00022737"/>
    </source>
</evidence>
<dbReference type="EMBL" id="HBGS01047035">
    <property type="protein sequence ID" value="CAD9460662.1"/>
    <property type="molecule type" value="Transcribed_RNA"/>
</dbReference>
<dbReference type="Pfam" id="PF13432">
    <property type="entry name" value="TPR_16"/>
    <property type="match status" value="1"/>
</dbReference>
<evidence type="ECO:0008006" key="7">
    <source>
        <dbReference type="Google" id="ProtNLM"/>
    </source>
</evidence>
<dbReference type="InterPro" id="IPR011990">
    <property type="entry name" value="TPR-like_helical_dom_sf"/>
</dbReference>
<dbReference type="GO" id="GO:0120170">
    <property type="term" value="F:intraciliary transport particle B binding"/>
    <property type="evidence" value="ECO:0007669"/>
    <property type="project" value="TreeGrafter"/>
</dbReference>
<protein>
    <recommendedName>
        <fullName evidence="7">Intraflagellar transport protein 56</fullName>
    </recommendedName>
</protein>
<dbReference type="GO" id="GO:0036064">
    <property type="term" value="C:ciliary basal body"/>
    <property type="evidence" value="ECO:0007669"/>
    <property type="project" value="TreeGrafter"/>
</dbReference>
<dbReference type="GO" id="GO:0035720">
    <property type="term" value="P:intraciliary anterograde transport"/>
    <property type="evidence" value="ECO:0007669"/>
    <property type="project" value="TreeGrafter"/>
</dbReference>
<sequence>MLMNKMPRMGAKKGDKHKEELDKVTKLKEYIKNRDYVGALVLLEFNRKTGDGDNKETLMWIGYCAFHLGKYERALEAYQSIETHSTEVPNEVHLYMACCLYYMQMYPQAGEKATHYSELEESSLKENMEKATSAVAVQEKLKDMQREQGKEGFQKMAQDMILDDEEVKSRIRKELELEYKSTKAPEQALKNRLLFHLAHKNDDQDKLMLRHQELTDCQEDQLSLAAIHYLRSHFQEATDIYKRLLLENRDDLALNVYVAMCYYKLDYYDVSLEILAVYLQAHPGSAIAVSLKACNHFRLYNGRAAEAELKVLTDEGYNPESNDLIRHNMVVFSQGEGALQVLPQLVEFIPEARLNLVIYYLRNGGVQDAYELIKDIEPSTPQQYILKGVVNACVGQDIGSREHIKMAQQFFQLVGASAAECDTIPGRQCMASCFFLLNQFEDVNIYLNSIKAYMYNDDDFNWNYGISLAQTGNFKAAEEALLLIQNEKYKAEPCFISWLARCYISNGNPRNAWELYLKMDTSNESFNLLQLIANDCYRMGQFFYAAKAFDVLERLDPDPEYWDGKRGACVGVFQQVVAGKGKHEDLRSVLNMIRGASNPQVEYMVRTIKKWCKDNNVKTPNP</sequence>
<proteinExistence type="inferred from homology"/>
<name>A0A7S2GLE2_9STRA</name>
<dbReference type="FunFam" id="1.25.40.10:FF:000372">
    <property type="entry name" value="Tetratricopeptide repeat domain 26"/>
    <property type="match status" value="1"/>
</dbReference>
<dbReference type="InterPro" id="IPR030511">
    <property type="entry name" value="TTC26"/>
</dbReference>
<keyword evidence="3" id="KW-0677">Repeat</keyword>
<dbReference type="AlphaFoldDB" id="A0A7S2GLE2"/>
<keyword evidence="5" id="KW-0966">Cell projection</keyword>
<gene>
    <name evidence="6" type="ORF">DSPE1174_LOCUS24394</name>
</gene>
<dbReference type="FunFam" id="1.25.40.10:FF:001373">
    <property type="entry name" value="Tetratricopeptide repeat domain 26"/>
    <property type="match status" value="1"/>
</dbReference>
<evidence type="ECO:0000256" key="4">
    <source>
        <dbReference type="ARBA" id="ARBA00022803"/>
    </source>
</evidence>
<evidence type="ECO:0000256" key="2">
    <source>
        <dbReference type="ARBA" id="ARBA00007834"/>
    </source>
</evidence>
<dbReference type="GO" id="GO:0035735">
    <property type="term" value="P:intraciliary transport involved in cilium assembly"/>
    <property type="evidence" value="ECO:0007669"/>
    <property type="project" value="TreeGrafter"/>
</dbReference>
<evidence type="ECO:0000256" key="5">
    <source>
        <dbReference type="ARBA" id="ARBA00023273"/>
    </source>
</evidence>
<comment type="similarity">
    <text evidence="2">Belongs to the IFT56 family.</text>
</comment>
<dbReference type="GO" id="GO:0097546">
    <property type="term" value="C:ciliary base"/>
    <property type="evidence" value="ECO:0007669"/>
    <property type="project" value="TreeGrafter"/>
</dbReference>
<dbReference type="Gene3D" id="1.25.40.10">
    <property type="entry name" value="Tetratricopeptide repeat domain"/>
    <property type="match status" value="3"/>
</dbReference>
<comment type="subcellular location">
    <subcellularLocation>
        <location evidence="1">Cell projection</location>
        <location evidence="1">Cilium</location>
    </subcellularLocation>
</comment>
<accession>A0A7S2GLE2</accession>
<reference evidence="6" key="1">
    <citation type="submission" date="2021-01" db="EMBL/GenBank/DDBJ databases">
        <authorList>
            <person name="Corre E."/>
            <person name="Pelletier E."/>
            <person name="Niang G."/>
            <person name="Scheremetjew M."/>
            <person name="Finn R."/>
            <person name="Kale V."/>
            <person name="Holt S."/>
            <person name="Cochrane G."/>
            <person name="Meng A."/>
            <person name="Brown T."/>
            <person name="Cohen L."/>
        </authorList>
    </citation>
    <scope>NUCLEOTIDE SEQUENCE</scope>
    <source>
        <strain evidence="6">CCMP1381</strain>
    </source>
</reference>
<keyword evidence="4" id="KW-0802">TPR repeat</keyword>
<dbReference type="GO" id="GO:0030992">
    <property type="term" value="C:intraciliary transport particle B"/>
    <property type="evidence" value="ECO:0007669"/>
    <property type="project" value="TreeGrafter"/>
</dbReference>